<dbReference type="InterPro" id="IPR039418">
    <property type="entry name" value="LexA-like"/>
</dbReference>
<dbReference type="InterPro" id="IPR036388">
    <property type="entry name" value="WH-like_DNA-bd_sf"/>
</dbReference>
<proteinExistence type="predicted"/>
<dbReference type="InterPro" id="IPR006199">
    <property type="entry name" value="LexA_DNA-bd_dom"/>
</dbReference>
<dbReference type="InterPro" id="IPR036286">
    <property type="entry name" value="LexA/Signal_pep-like_sf"/>
</dbReference>
<organism evidence="3 4">
    <name type="scientific">Halomicronema hongdechloris C2206</name>
    <dbReference type="NCBI Taxonomy" id="1641165"/>
    <lineage>
        <taxon>Bacteria</taxon>
        <taxon>Bacillati</taxon>
        <taxon>Cyanobacteriota</taxon>
        <taxon>Cyanophyceae</taxon>
        <taxon>Nodosilineales</taxon>
        <taxon>Nodosilineaceae</taxon>
        <taxon>Halomicronema</taxon>
    </lineage>
</organism>
<dbReference type="Pfam" id="PF01726">
    <property type="entry name" value="LexA_DNA_bind"/>
    <property type="match status" value="1"/>
</dbReference>
<reference evidence="3 4" key="1">
    <citation type="journal article" date="2016" name="Biochim. Biophys. Acta">
        <title>Characterization of red-shifted phycobilisomes isolated from the chlorophyll f-containing cyanobacterium Halomicronema hongdechloris.</title>
        <authorList>
            <person name="Li Y."/>
            <person name="Lin Y."/>
            <person name="Garvey C.J."/>
            <person name="Birch D."/>
            <person name="Corkery R.W."/>
            <person name="Loughlin P.C."/>
            <person name="Scheer H."/>
            <person name="Willows R.D."/>
            <person name="Chen M."/>
        </authorList>
    </citation>
    <scope>NUCLEOTIDE SEQUENCE [LARGE SCALE GENOMIC DNA]</scope>
    <source>
        <strain evidence="3 4">C2206</strain>
    </source>
</reference>
<dbReference type="Gene3D" id="2.10.109.10">
    <property type="entry name" value="Umud Fragment, subunit A"/>
    <property type="match status" value="1"/>
</dbReference>
<feature type="domain" description="LexA repressor DNA-binding" evidence="2">
    <location>
        <begin position="6"/>
        <end position="64"/>
    </location>
</feature>
<dbReference type="RefSeq" id="WP_080810806.1">
    <property type="nucleotide sequence ID" value="NZ_CP021983.2"/>
</dbReference>
<dbReference type="EMBL" id="CP021983">
    <property type="protein sequence ID" value="ASC69307.1"/>
    <property type="molecule type" value="Genomic_DNA"/>
</dbReference>
<name>A0A1Z3HGH0_9CYAN</name>
<evidence type="ECO:0000313" key="3">
    <source>
        <dbReference type="EMBL" id="ASC69307.1"/>
    </source>
</evidence>
<gene>
    <name evidence="3" type="primary">lexA_1</name>
    <name evidence="3" type="ORF">XM38_002340</name>
</gene>
<dbReference type="PANTHER" id="PTHR33516:SF2">
    <property type="entry name" value="LEXA REPRESSOR-RELATED"/>
    <property type="match status" value="1"/>
</dbReference>
<dbReference type="Gene3D" id="1.10.10.10">
    <property type="entry name" value="Winged helix-like DNA-binding domain superfamily/Winged helix DNA-binding domain"/>
    <property type="match status" value="1"/>
</dbReference>
<dbReference type="Pfam" id="PF00717">
    <property type="entry name" value="Peptidase_S24"/>
    <property type="match status" value="1"/>
</dbReference>
<dbReference type="SUPFAM" id="SSF51306">
    <property type="entry name" value="LexA/Signal peptidase"/>
    <property type="match status" value="1"/>
</dbReference>
<dbReference type="Proteomes" id="UP000191901">
    <property type="component" value="Chromosome"/>
</dbReference>
<sequence>MVLSLNDRQLLEGLKHLIAQHGYSPTIRELETHLGISSRSALQNTLERLRQQGCLTWQLGRARTYQLLAANLPLQGTIQAGYLVEHPTDTLEYVWVLPEHPGQRYLAQDYALKVCGDSMIDLQICQGDLVVMRPTNDLWSIKAGQVAAVWIEGEGATLKRLYYREGDASVILESGNQHCPRRQLSRHQIGLLGVLVSSPQNYWYSDRG</sequence>
<dbReference type="STRING" id="1641165.XM38_15780"/>
<dbReference type="GO" id="GO:0006508">
    <property type="term" value="P:proteolysis"/>
    <property type="evidence" value="ECO:0007669"/>
    <property type="project" value="InterPro"/>
</dbReference>
<evidence type="ECO:0000259" key="2">
    <source>
        <dbReference type="Pfam" id="PF01726"/>
    </source>
</evidence>
<protein>
    <submittedName>
        <fullName evidence="3">Repressor LexA</fullName>
    </submittedName>
</protein>
<dbReference type="GO" id="GO:0004252">
    <property type="term" value="F:serine-type endopeptidase activity"/>
    <property type="evidence" value="ECO:0007669"/>
    <property type="project" value="InterPro"/>
</dbReference>
<dbReference type="CDD" id="cd06529">
    <property type="entry name" value="S24_LexA-like"/>
    <property type="match status" value="1"/>
</dbReference>
<keyword evidence="4" id="KW-1185">Reference proteome</keyword>
<feature type="domain" description="Peptidase S24/S26A/S26B/S26C" evidence="1">
    <location>
        <begin position="76"/>
        <end position="196"/>
    </location>
</feature>
<dbReference type="InterPro" id="IPR015927">
    <property type="entry name" value="Peptidase_S24_S26A/B/C"/>
</dbReference>
<dbReference type="KEGG" id="hhg:XM38_002340"/>
<accession>A0A1Z3HGH0</accession>
<dbReference type="SUPFAM" id="SSF46785">
    <property type="entry name" value="Winged helix' DNA-binding domain"/>
    <property type="match status" value="1"/>
</dbReference>
<dbReference type="InterPro" id="IPR036390">
    <property type="entry name" value="WH_DNA-bd_sf"/>
</dbReference>
<evidence type="ECO:0000259" key="1">
    <source>
        <dbReference type="Pfam" id="PF00717"/>
    </source>
</evidence>
<dbReference type="AlphaFoldDB" id="A0A1Z3HGH0"/>
<dbReference type="InterPro" id="IPR050077">
    <property type="entry name" value="LexA_repressor"/>
</dbReference>
<dbReference type="OrthoDB" id="9802364at2"/>
<evidence type="ECO:0000313" key="4">
    <source>
        <dbReference type="Proteomes" id="UP000191901"/>
    </source>
</evidence>
<dbReference type="PANTHER" id="PTHR33516">
    <property type="entry name" value="LEXA REPRESSOR"/>
    <property type="match status" value="1"/>
</dbReference>